<evidence type="ECO:0000256" key="3">
    <source>
        <dbReference type="ARBA" id="ARBA00022827"/>
    </source>
</evidence>
<sequence>MQNLQAVIVGGGHAGAQLCASLRQSGWIGEILMISDEPALPYHRPLLSKDYLSGQAKMTDLLIRSPSFYEKQCITRRFGQVSSIDRQAHQLTLCDGSKVSYDKLALCLGARARKLSIPGAGLAGVHYLRTLSDIEAIRAELDGKRKVVVIGGGYTGLETAASLTNLGLAVTVLETATRVLQRVTAPQVSEFYARLHIENGVQLRTGCVLSAIEGDGRAQGVRCADGELIAADLIIVGIGVLPNTELAEAAGLSVGNGILIDGHGFTNDPNIVAAGDCANYFSTRYGCRLRLESVPNAGELAKVCAAALCGKFDNIDALPWFWSNQFNVKLQIAGLNVGHDTVVIRGDHRIGRSFTCFYLRSGRLIAADCVNRPQDFLLSKKLISEQLQVDVVRLVDESIPLNALMLELI</sequence>
<keyword evidence="3" id="KW-0274">FAD</keyword>
<comment type="cofactor">
    <cofactor evidence="1">
        <name>FAD</name>
        <dbReference type="ChEBI" id="CHEBI:57692"/>
    </cofactor>
</comment>
<dbReference type="PANTHER" id="PTHR43557:SF2">
    <property type="entry name" value="RIESKE DOMAIN-CONTAINING PROTEIN-RELATED"/>
    <property type="match status" value="1"/>
</dbReference>
<dbReference type="InterPro" id="IPR050446">
    <property type="entry name" value="FAD-oxidoreductase/Apoptosis"/>
</dbReference>
<evidence type="ECO:0000313" key="7">
    <source>
        <dbReference type="EMBL" id="MBC3936631.1"/>
    </source>
</evidence>
<evidence type="ECO:0000259" key="6">
    <source>
        <dbReference type="Pfam" id="PF14759"/>
    </source>
</evidence>
<evidence type="ECO:0000256" key="4">
    <source>
        <dbReference type="ARBA" id="ARBA00023002"/>
    </source>
</evidence>
<dbReference type="GO" id="GO:0016651">
    <property type="term" value="F:oxidoreductase activity, acting on NAD(P)H"/>
    <property type="evidence" value="ECO:0007669"/>
    <property type="project" value="TreeGrafter"/>
</dbReference>
<dbReference type="InterPro" id="IPR036188">
    <property type="entry name" value="FAD/NAD-bd_sf"/>
</dbReference>
<evidence type="ECO:0000256" key="1">
    <source>
        <dbReference type="ARBA" id="ARBA00001974"/>
    </source>
</evidence>
<evidence type="ECO:0000256" key="2">
    <source>
        <dbReference type="ARBA" id="ARBA00022630"/>
    </source>
</evidence>
<dbReference type="Gene3D" id="3.30.390.30">
    <property type="match status" value="1"/>
</dbReference>
<protein>
    <submittedName>
        <fullName evidence="7">FAD-dependent oxidoreductase</fullName>
    </submittedName>
</protein>
<dbReference type="InterPro" id="IPR023753">
    <property type="entry name" value="FAD/NAD-binding_dom"/>
</dbReference>
<evidence type="ECO:0000313" key="8">
    <source>
        <dbReference type="Proteomes" id="UP000612361"/>
    </source>
</evidence>
<organism evidence="7 8">
    <name type="scientific">Undibacterium rugosum</name>
    <dbReference type="NCBI Taxonomy" id="2762291"/>
    <lineage>
        <taxon>Bacteria</taxon>
        <taxon>Pseudomonadati</taxon>
        <taxon>Pseudomonadota</taxon>
        <taxon>Betaproteobacteria</taxon>
        <taxon>Burkholderiales</taxon>
        <taxon>Oxalobacteraceae</taxon>
        <taxon>Undibacterium</taxon>
    </lineage>
</organism>
<evidence type="ECO:0000259" key="5">
    <source>
        <dbReference type="Pfam" id="PF07992"/>
    </source>
</evidence>
<dbReference type="PRINTS" id="PR00411">
    <property type="entry name" value="PNDRDTASEI"/>
</dbReference>
<dbReference type="Pfam" id="PF07992">
    <property type="entry name" value="Pyr_redox_2"/>
    <property type="match status" value="1"/>
</dbReference>
<dbReference type="AlphaFoldDB" id="A0A923I2S6"/>
<dbReference type="Gene3D" id="3.50.50.60">
    <property type="entry name" value="FAD/NAD(P)-binding domain"/>
    <property type="match status" value="2"/>
</dbReference>
<dbReference type="SUPFAM" id="SSF55424">
    <property type="entry name" value="FAD/NAD-linked reductases, dimerisation (C-terminal) domain"/>
    <property type="match status" value="1"/>
</dbReference>
<feature type="domain" description="Reductase C-terminal" evidence="6">
    <location>
        <begin position="320"/>
        <end position="405"/>
    </location>
</feature>
<keyword evidence="8" id="KW-1185">Reference proteome</keyword>
<dbReference type="GO" id="GO:0005737">
    <property type="term" value="C:cytoplasm"/>
    <property type="evidence" value="ECO:0007669"/>
    <property type="project" value="TreeGrafter"/>
</dbReference>
<dbReference type="RefSeq" id="WP_186882173.1">
    <property type="nucleotide sequence ID" value="NZ_JACOGG010000017.1"/>
</dbReference>
<proteinExistence type="predicted"/>
<dbReference type="Proteomes" id="UP000612361">
    <property type="component" value="Unassembled WGS sequence"/>
</dbReference>
<comment type="caution">
    <text evidence="7">The sequence shown here is derived from an EMBL/GenBank/DDBJ whole genome shotgun (WGS) entry which is preliminary data.</text>
</comment>
<dbReference type="InterPro" id="IPR016156">
    <property type="entry name" value="FAD/NAD-linked_Rdtase_dimer_sf"/>
</dbReference>
<dbReference type="SUPFAM" id="SSF51905">
    <property type="entry name" value="FAD/NAD(P)-binding domain"/>
    <property type="match status" value="1"/>
</dbReference>
<dbReference type="EMBL" id="JACOGG010000017">
    <property type="protein sequence ID" value="MBC3936631.1"/>
    <property type="molecule type" value="Genomic_DNA"/>
</dbReference>
<dbReference type="PANTHER" id="PTHR43557">
    <property type="entry name" value="APOPTOSIS-INDUCING FACTOR 1"/>
    <property type="match status" value="1"/>
</dbReference>
<dbReference type="Pfam" id="PF14759">
    <property type="entry name" value="Reductase_C"/>
    <property type="match status" value="1"/>
</dbReference>
<accession>A0A923I2S6</accession>
<gene>
    <name evidence="7" type="ORF">H8K47_14785</name>
</gene>
<dbReference type="InterPro" id="IPR028202">
    <property type="entry name" value="Reductase_C"/>
</dbReference>
<name>A0A923I2S6_9BURK</name>
<reference evidence="7" key="1">
    <citation type="submission" date="2020-08" db="EMBL/GenBank/DDBJ databases">
        <title>Novel species isolated from subtropical streams in China.</title>
        <authorList>
            <person name="Lu H."/>
        </authorList>
    </citation>
    <scope>NUCLEOTIDE SEQUENCE</scope>
    <source>
        <strain evidence="7">CY7W</strain>
    </source>
</reference>
<feature type="domain" description="FAD/NAD(P)-binding" evidence="5">
    <location>
        <begin position="6"/>
        <end position="298"/>
    </location>
</feature>
<keyword evidence="2" id="KW-0285">Flavoprotein</keyword>
<dbReference type="PRINTS" id="PR00368">
    <property type="entry name" value="FADPNR"/>
</dbReference>
<keyword evidence="4" id="KW-0560">Oxidoreductase</keyword>